<dbReference type="EMBL" id="JBFXLU010000119">
    <property type="protein sequence ID" value="KAL2840556.1"/>
    <property type="molecule type" value="Genomic_DNA"/>
</dbReference>
<evidence type="ECO:0008006" key="4">
    <source>
        <dbReference type="Google" id="ProtNLM"/>
    </source>
</evidence>
<dbReference type="InterPro" id="IPR032675">
    <property type="entry name" value="LRR_dom_sf"/>
</dbReference>
<feature type="region of interest" description="Disordered" evidence="1">
    <location>
        <begin position="479"/>
        <end position="530"/>
    </location>
</feature>
<name>A0ABR4JKI3_9EURO</name>
<keyword evidence="3" id="KW-1185">Reference proteome</keyword>
<feature type="region of interest" description="Disordered" evidence="1">
    <location>
        <begin position="406"/>
        <end position="434"/>
    </location>
</feature>
<dbReference type="Proteomes" id="UP001610446">
    <property type="component" value="Unassembled WGS sequence"/>
</dbReference>
<dbReference type="InterPro" id="IPR001611">
    <property type="entry name" value="Leu-rich_rpt"/>
</dbReference>
<feature type="compositionally biased region" description="Basic and acidic residues" evidence="1">
    <location>
        <begin position="487"/>
        <end position="500"/>
    </location>
</feature>
<dbReference type="SUPFAM" id="SSF52047">
    <property type="entry name" value="RNI-like"/>
    <property type="match status" value="1"/>
</dbReference>
<proteinExistence type="predicted"/>
<comment type="caution">
    <text evidence="2">The sequence shown here is derived from an EMBL/GenBank/DDBJ whole genome shotgun (WGS) entry which is preliminary data.</text>
</comment>
<protein>
    <recommendedName>
        <fullName evidence="4">Leucine rich repeat protein</fullName>
    </recommendedName>
</protein>
<evidence type="ECO:0000256" key="1">
    <source>
        <dbReference type="SAM" id="MobiDB-lite"/>
    </source>
</evidence>
<gene>
    <name evidence="2" type="ORF">BJY01DRAFT_236677</name>
</gene>
<dbReference type="Pfam" id="PF13516">
    <property type="entry name" value="LRR_6"/>
    <property type="match status" value="2"/>
</dbReference>
<feature type="compositionally biased region" description="Acidic residues" evidence="1">
    <location>
        <begin position="423"/>
        <end position="434"/>
    </location>
</feature>
<evidence type="ECO:0000313" key="3">
    <source>
        <dbReference type="Proteomes" id="UP001610446"/>
    </source>
</evidence>
<organism evidence="2 3">
    <name type="scientific">Aspergillus pseudoustus</name>
    <dbReference type="NCBI Taxonomy" id="1810923"/>
    <lineage>
        <taxon>Eukaryota</taxon>
        <taxon>Fungi</taxon>
        <taxon>Dikarya</taxon>
        <taxon>Ascomycota</taxon>
        <taxon>Pezizomycotina</taxon>
        <taxon>Eurotiomycetes</taxon>
        <taxon>Eurotiomycetidae</taxon>
        <taxon>Eurotiales</taxon>
        <taxon>Aspergillaceae</taxon>
        <taxon>Aspergillus</taxon>
        <taxon>Aspergillus subgen. Nidulantes</taxon>
    </lineage>
</organism>
<sequence length="606" mass="66800">MGRLTYSARKTGGVKAGQIVSKDLKKRIPPGIGAKAAARDPTLEIDLAGKALTDEGFAQFIDDLLACILYRGDEHPTGLAKVTEFHLQGNNLSVLSLAKLGEVVAHSAGDLRELDLSNNDIHVASAQERAVWRAFLECFKNCYVLSKLDLSGNPIGPAGLEIFACIYIKSDIDYLEADAAAFVGVTAEEESTLATEVASMSLKENVSPRASRVKKLAGKAKAGRQNGASQSAAVASKSISLHDLKNFACTRGLRAIPYLILSDIDPTMSSAVHFSYMLAIQRSSEQLLHFLPAGKASAIPDAAQGDKCIIWQPNDTLPSFAKRLLEVTELVREFKSKVESELEASSDDEDIHRKAQSKMMLDYTRLTKRVRLESLKLEGVHNNHIAITALKMMVLSRTLLLEDKDRRVEESTEEETAPNGEVQEGELEEEAEVEEEPVIYPAPTVFPPSTFFTFPSPLPLGPFDRANAGFDEDFPALMKHTPRKLHPIREETEQELKDSEETPEASPSPSPSPNQPARSGKSNSRNNKGRKQEWRFGLPFDVWRGIIADTVSADGILDMEQQARIIHYASDWKAVAYELTIKGVEVHQQIWKFLETVGCFTYTPLP</sequence>
<accession>A0ABR4JKI3</accession>
<dbReference type="Gene3D" id="3.80.10.10">
    <property type="entry name" value="Ribonuclease Inhibitor"/>
    <property type="match status" value="1"/>
</dbReference>
<feature type="compositionally biased region" description="Polar residues" evidence="1">
    <location>
        <begin position="515"/>
        <end position="526"/>
    </location>
</feature>
<reference evidence="2 3" key="1">
    <citation type="submission" date="2024-07" db="EMBL/GenBank/DDBJ databases">
        <title>Section-level genome sequencing and comparative genomics of Aspergillus sections Usti and Cavernicolus.</title>
        <authorList>
            <consortium name="Lawrence Berkeley National Laboratory"/>
            <person name="Nybo J.L."/>
            <person name="Vesth T.C."/>
            <person name="Theobald S."/>
            <person name="Frisvad J.C."/>
            <person name="Larsen T.O."/>
            <person name="Kjaerboelling I."/>
            <person name="Rothschild-Mancinelli K."/>
            <person name="Lyhne E.K."/>
            <person name="Kogle M.E."/>
            <person name="Barry K."/>
            <person name="Clum A."/>
            <person name="Na H."/>
            <person name="Ledsgaard L."/>
            <person name="Lin J."/>
            <person name="Lipzen A."/>
            <person name="Kuo A."/>
            <person name="Riley R."/>
            <person name="Mondo S."/>
            <person name="Labutti K."/>
            <person name="Haridas S."/>
            <person name="Pangalinan J."/>
            <person name="Salamov A.A."/>
            <person name="Simmons B.A."/>
            <person name="Magnuson J.K."/>
            <person name="Chen J."/>
            <person name="Drula E."/>
            <person name="Henrissat B."/>
            <person name="Wiebenga A."/>
            <person name="Lubbers R.J."/>
            <person name="Gomes A.C."/>
            <person name="Makela M.R."/>
            <person name="Stajich J."/>
            <person name="Grigoriev I.V."/>
            <person name="Mortensen U.H."/>
            <person name="De Vries R.P."/>
            <person name="Baker S.E."/>
            <person name="Andersen M.R."/>
        </authorList>
    </citation>
    <scope>NUCLEOTIDE SEQUENCE [LARGE SCALE GENOMIC DNA]</scope>
    <source>
        <strain evidence="2 3">CBS 123904</strain>
    </source>
</reference>
<evidence type="ECO:0000313" key="2">
    <source>
        <dbReference type="EMBL" id="KAL2840556.1"/>
    </source>
</evidence>